<dbReference type="SUPFAM" id="SSF55961">
    <property type="entry name" value="Bet v1-like"/>
    <property type="match status" value="1"/>
</dbReference>
<evidence type="ECO:0000313" key="2">
    <source>
        <dbReference type="Proteomes" id="UP000295198"/>
    </source>
</evidence>
<dbReference type="Pfam" id="PF10698">
    <property type="entry name" value="DUF2505"/>
    <property type="match status" value="1"/>
</dbReference>
<reference evidence="1 2" key="1">
    <citation type="submission" date="2019-01" db="EMBL/GenBank/DDBJ databases">
        <title>Nocardioides guangzhouensis sp. nov., an actinobacterium isolated from soil.</title>
        <authorList>
            <person name="Fu Y."/>
            <person name="Cai Y."/>
            <person name="Lin Z."/>
            <person name="Chen P."/>
        </authorList>
    </citation>
    <scope>NUCLEOTIDE SEQUENCE [LARGE SCALE GENOMIC DNA]</scope>
    <source>
        <strain evidence="1 2">130</strain>
    </source>
</reference>
<comment type="caution">
    <text evidence="1">The sequence shown here is derived from an EMBL/GenBank/DDBJ whole genome shotgun (WGS) entry which is preliminary data.</text>
</comment>
<dbReference type="InterPro" id="IPR019639">
    <property type="entry name" value="DUF2505"/>
</dbReference>
<dbReference type="OrthoDB" id="3266819at2"/>
<proteinExistence type="predicted"/>
<dbReference type="RefSeq" id="WP_134719545.1">
    <property type="nucleotide sequence ID" value="NZ_SDKM01000030.1"/>
</dbReference>
<organism evidence="1 2">
    <name type="scientific">Nocardioides guangzhouensis</name>
    <dbReference type="NCBI Taxonomy" id="2497878"/>
    <lineage>
        <taxon>Bacteria</taxon>
        <taxon>Bacillati</taxon>
        <taxon>Actinomycetota</taxon>
        <taxon>Actinomycetes</taxon>
        <taxon>Propionibacteriales</taxon>
        <taxon>Nocardioidaceae</taxon>
        <taxon>Nocardioides</taxon>
    </lineage>
</organism>
<name>A0A4Q4Z7F0_9ACTN</name>
<keyword evidence="2" id="KW-1185">Reference proteome</keyword>
<gene>
    <name evidence="1" type="ORF">EKO23_18160</name>
</gene>
<protein>
    <submittedName>
        <fullName evidence="1">DUF2505 domain-containing protein</fullName>
    </submittedName>
</protein>
<dbReference type="Proteomes" id="UP000295198">
    <property type="component" value="Unassembled WGS sequence"/>
</dbReference>
<evidence type="ECO:0000313" key="1">
    <source>
        <dbReference type="EMBL" id="RYP83682.1"/>
    </source>
</evidence>
<sequence length="163" mass="17376">MSLKFHKEIRFEAPLEQVYAMLGDAAFREKVAAEAGADSYDVSVTPNGPDGFAAVVETQQSSRDLPGLARKFLGDEYTIRQEETWAEPDEGALDITIPGTPGVIGGIVSLRSEGDATVQTVDTDIHVGIPLIGGKVEKLIGQVLGNLLKLQGRVGNDWLAGGR</sequence>
<dbReference type="EMBL" id="SDKM01000030">
    <property type="protein sequence ID" value="RYP83682.1"/>
    <property type="molecule type" value="Genomic_DNA"/>
</dbReference>
<dbReference type="AlphaFoldDB" id="A0A4Q4Z7F0"/>
<accession>A0A4Q4Z7F0</accession>